<evidence type="ECO:0000256" key="1">
    <source>
        <dbReference type="ARBA" id="ARBA00022737"/>
    </source>
</evidence>
<dbReference type="RefSeq" id="XP_044551097.1">
    <property type="nucleotide sequence ID" value="XM_044691526.1"/>
</dbReference>
<dbReference type="InterPro" id="IPR051210">
    <property type="entry name" value="Ub_ligase/GEF_domain"/>
</dbReference>
<dbReference type="AlphaFoldDB" id="A0AA88GUF5"/>
<gene>
    <name evidence="3" type="ORF">C9374_002140</name>
</gene>
<protein>
    <submittedName>
        <fullName evidence="3">Uncharacterized protein</fullName>
    </submittedName>
</protein>
<proteinExistence type="predicted"/>
<evidence type="ECO:0000313" key="3">
    <source>
        <dbReference type="EMBL" id="KAG2387105.1"/>
    </source>
</evidence>
<name>A0AA88GUF5_NAELO</name>
<dbReference type="Gene3D" id="2.130.10.30">
    <property type="entry name" value="Regulator of chromosome condensation 1/beta-lactamase-inhibitor protein II"/>
    <property type="match status" value="3"/>
</dbReference>
<dbReference type="InterPro" id="IPR000408">
    <property type="entry name" value="Reg_chr_condens"/>
</dbReference>
<evidence type="ECO:0000256" key="2">
    <source>
        <dbReference type="PROSITE-ProRule" id="PRU00235"/>
    </source>
</evidence>
<keyword evidence="4" id="KW-1185">Reference proteome</keyword>
<feature type="repeat" description="RCC1" evidence="2">
    <location>
        <begin position="587"/>
        <end position="641"/>
    </location>
</feature>
<dbReference type="PANTHER" id="PTHR22870">
    <property type="entry name" value="REGULATOR OF CHROMOSOME CONDENSATION"/>
    <property type="match status" value="1"/>
</dbReference>
<keyword evidence="1" id="KW-0677">Repeat</keyword>
<evidence type="ECO:0000313" key="4">
    <source>
        <dbReference type="Proteomes" id="UP000816034"/>
    </source>
</evidence>
<reference evidence="3 4" key="1">
    <citation type="journal article" date="2018" name="BMC Genomics">
        <title>The genome of Naegleria lovaniensis, the basis for a comparative approach to unravel pathogenicity factors of the human pathogenic amoeba N. fowleri.</title>
        <authorList>
            <person name="Liechti N."/>
            <person name="Schurch N."/>
            <person name="Bruggmann R."/>
            <person name="Wittwer M."/>
        </authorList>
    </citation>
    <scope>NUCLEOTIDE SEQUENCE [LARGE SCALE GENOMIC DNA]</scope>
    <source>
        <strain evidence="3 4">ATCC 30569</strain>
    </source>
</reference>
<dbReference type="PROSITE" id="PS50012">
    <property type="entry name" value="RCC1_3"/>
    <property type="match status" value="1"/>
</dbReference>
<dbReference type="PANTHER" id="PTHR22870:SF408">
    <property type="entry name" value="OS09G0560450 PROTEIN"/>
    <property type="match status" value="1"/>
</dbReference>
<comment type="caution">
    <text evidence="3">The sequence shown here is derived from an EMBL/GenBank/DDBJ whole genome shotgun (WGS) entry which is preliminary data.</text>
</comment>
<dbReference type="InterPro" id="IPR009091">
    <property type="entry name" value="RCC1/BLIP-II"/>
</dbReference>
<organism evidence="3 4">
    <name type="scientific">Naegleria lovaniensis</name>
    <name type="common">Amoeba</name>
    <dbReference type="NCBI Taxonomy" id="51637"/>
    <lineage>
        <taxon>Eukaryota</taxon>
        <taxon>Discoba</taxon>
        <taxon>Heterolobosea</taxon>
        <taxon>Tetramitia</taxon>
        <taxon>Eutetramitia</taxon>
        <taxon>Vahlkampfiidae</taxon>
        <taxon>Naegleria</taxon>
    </lineage>
</organism>
<accession>A0AA88GUF5</accession>
<sequence length="928" mass="100687">MKFRVSSSLLVFALIIVLTLILEEQLFLGYSRALSSPYFQTQTILSWGRNVDGEAGFGNLLKNSFMMPTLNNDLVNYFISNQGGTYNLALEMPVGSEVPKDVALNVRHVTAGADSTTFVIDFKNTTSDLFISQHVFSCGYNKDGIAGIGAVPIIATDLTLNYAYTKNGNSQNPLFGKNISSIACGYSTCLACSEDGLTYIRQTTLTGGSPWTLVTLPSSFQDPETLETITNVKCSQVALGGKLGDETKFVLTQNGFVFSWGSFNKGIRGHGVDGTLVSNPTLIPTLRGMYHVSSTPDFADSGMSAVAAFVNATGAYFMGYNIYSFGTSVDYQVYNYPVFVSSLDYVTSGPIQSIHFGTKHVLILTQYGHVFTMGDNDDRQVLPEGGNGNIPTPTNLTVHFPNLVSKIVECSVSNFACLCQTENGNVYTWGNIYQAGITNNNVVNLMNIPNGSTPKAAKLLSQYGFVVTDNAVYSFGFNLNGQQCVSDSKIIKTPSVVATPTQPVAKLVTGDSCTFAIEHTIATSIEQIYLYGNCSNTLALAGSSPNPNLISFPYSALSLDSVVGTVTNFLDLSIHMGAHVMAVSFDGNAFSWGKNDRYQLGNNMFYTSTISNNLTLYSSALGFAVSQVATGFDHSVLLLSDGMTLYGVGGNAEGQLSGMYWYQGNNFDVQNLRVLNVTHVVNASNNEYITQVVAGHRVTFVLTNHGRVFGSGDNKKGQISSNIGSSNYWDFEQVKGGVMDTKRIRKIVLGTHLILLADDFTAMIFNQTSSLIPLPNSELIMDAFSSETNTYFITQSGNIYGMGSNIYFEISSKYNLSQISKPVLAISRSELGGMPYMGSCGKHHARLQLLSIGAVMEFQHRSPMSVQEMVSVSLKTIVSVSQIFSDKIVTFSNAMVSCPIHPMHHSHVLEMVFVMPMGLVHVFHNILV</sequence>
<dbReference type="SUPFAM" id="SSF50985">
    <property type="entry name" value="RCC1/BLIP-II"/>
    <property type="match status" value="2"/>
</dbReference>
<dbReference type="EMBL" id="PYSW02000014">
    <property type="protein sequence ID" value="KAG2387105.1"/>
    <property type="molecule type" value="Genomic_DNA"/>
</dbReference>
<dbReference type="Pfam" id="PF13540">
    <property type="entry name" value="RCC1_2"/>
    <property type="match status" value="1"/>
</dbReference>
<dbReference type="GeneID" id="68094596"/>
<dbReference type="Proteomes" id="UP000816034">
    <property type="component" value="Unassembled WGS sequence"/>
</dbReference>
<dbReference type="Pfam" id="PF00415">
    <property type="entry name" value="RCC1"/>
    <property type="match status" value="1"/>
</dbReference>